<accession>A0A7G8PUJ0</accession>
<evidence type="ECO:0000313" key="3">
    <source>
        <dbReference type="Proteomes" id="UP000515514"/>
    </source>
</evidence>
<sequence length="274" mass="30899">MDLLNRVFRFYINSSIHVSLAVCALVALSVLEYSISVSFYFWGFVFFGSISGYNFVKYAEVAGLHHRSLAQSLKTIQIFSFFCFAVLLYCVFHVNLKVLFASGILGLFTLCYAVPVLKGKSFRTINGLKIYIVALVWAGVTVILPLIASEENLHSDHWISFVQRAMIVLVLTLPFEIRDLKYDVKSLGTIPQKLGILNTKILGTAILVSTLILEIVKTEREFSYTGSLFFLGVLLVGALWASRKEQSTYFASFWVEGIPLVWLGVYCLLRQFLL</sequence>
<evidence type="ECO:0000256" key="1">
    <source>
        <dbReference type="SAM" id="Phobius"/>
    </source>
</evidence>
<feature type="transmembrane region" description="Helical" evidence="1">
    <location>
        <begin position="253"/>
        <end position="273"/>
    </location>
</feature>
<dbReference type="RefSeq" id="WP_186987632.1">
    <property type="nucleotide sequence ID" value="NZ_CP052909.1"/>
</dbReference>
<feature type="transmembrane region" description="Helical" evidence="1">
    <location>
        <begin position="12"/>
        <end position="31"/>
    </location>
</feature>
<dbReference type="EMBL" id="CP052909">
    <property type="protein sequence ID" value="QNJ98006.1"/>
    <property type="molecule type" value="Genomic_DNA"/>
</dbReference>
<protein>
    <submittedName>
        <fullName evidence="2">Membrane protein</fullName>
    </submittedName>
</protein>
<keyword evidence="1" id="KW-0812">Transmembrane</keyword>
<feature type="transmembrane region" description="Helical" evidence="1">
    <location>
        <begin position="130"/>
        <end position="149"/>
    </location>
</feature>
<keyword evidence="1" id="KW-1133">Transmembrane helix</keyword>
<keyword evidence="3" id="KW-1185">Reference proteome</keyword>
<name>A0A7G8PUJ0_9FLAO</name>
<feature type="transmembrane region" description="Helical" evidence="1">
    <location>
        <begin position="222"/>
        <end position="241"/>
    </location>
</feature>
<dbReference type="Proteomes" id="UP000515514">
    <property type="component" value="Chromosome"/>
</dbReference>
<proteinExistence type="predicted"/>
<gene>
    <name evidence="2" type="ORF">ALE3EI_1446</name>
</gene>
<keyword evidence="1" id="KW-0472">Membrane</keyword>
<feature type="transmembrane region" description="Helical" evidence="1">
    <location>
        <begin position="76"/>
        <end position="94"/>
    </location>
</feature>
<dbReference type="AlphaFoldDB" id="A0A7G8PUJ0"/>
<organism evidence="2 3">
    <name type="scientific">Constantimarinum furrinae</name>
    <dbReference type="NCBI Taxonomy" id="2562285"/>
    <lineage>
        <taxon>Bacteria</taxon>
        <taxon>Pseudomonadati</taxon>
        <taxon>Bacteroidota</taxon>
        <taxon>Flavobacteriia</taxon>
        <taxon>Flavobacteriales</taxon>
        <taxon>Flavobacteriaceae</taxon>
        <taxon>Altibacter/Constantimarinum group</taxon>
        <taxon>Constantimarinum</taxon>
    </lineage>
</organism>
<dbReference type="KEGG" id="alti:ALE3EI_1446"/>
<feature type="transmembrane region" description="Helical" evidence="1">
    <location>
        <begin position="197"/>
        <end position="216"/>
    </location>
</feature>
<feature type="transmembrane region" description="Helical" evidence="1">
    <location>
        <begin position="100"/>
        <end position="118"/>
    </location>
</feature>
<evidence type="ECO:0000313" key="2">
    <source>
        <dbReference type="EMBL" id="QNJ98006.1"/>
    </source>
</evidence>
<feature type="transmembrane region" description="Helical" evidence="1">
    <location>
        <begin position="37"/>
        <end position="56"/>
    </location>
</feature>
<reference evidence="2 3" key="1">
    <citation type="submission" date="2020-04" db="EMBL/GenBank/DDBJ databases">
        <title>Genome sequence of Altibacter aquimarinus strain ALE3EI.</title>
        <authorList>
            <person name="Oh H.-M."/>
            <person name="Jang D."/>
        </authorList>
    </citation>
    <scope>NUCLEOTIDE SEQUENCE [LARGE SCALE GENOMIC DNA]</scope>
    <source>
        <strain evidence="2 3">ALE3EI</strain>
    </source>
</reference>